<dbReference type="AlphaFoldDB" id="B0CES1"/>
<keyword evidence="2" id="KW-1185">Reference proteome</keyword>
<dbReference type="EMBL" id="CP000828">
    <property type="protein sequence ID" value="ABW28176.1"/>
    <property type="molecule type" value="Genomic_DNA"/>
</dbReference>
<proteinExistence type="predicted"/>
<dbReference type="HOGENOM" id="CLU_2968663_0_0_3"/>
<sequence length="58" mass="6656">MRYYPHTLRREIDGLVSLLKDRVGIRILPVYGMKTTHQHCQQMEYAAGSEPAANLLRG</sequence>
<dbReference type="Proteomes" id="UP000000268">
    <property type="component" value="Chromosome"/>
</dbReference>
<evidence type="ECO:0000313" key="2">
    <source>
        <dbReference type="Proteomes" id="UP000000268"/>
    </source>
</evidence>
<organism evidence="1 2">
    <name type="scientific">Acaryochloris marina (strain MBIC 11017)</name>
    <dbReference type="NCBI Taxonomy" id="329726"/>
    <lineage>
        <taxon>Bacteria</taxon>
        <taxon>Bacillati</taxon>
        <taxon>Cyanobacteriota</taxon>
        <taxon>Cyanophyceae</taxon>
        <taxon>Acaryochloridales</taxon>
        <taxon>Acaryochloridaceae</taxon>
        <taxon>Acaryochloris</taxon>
    </lineage>
</organism>
<dbReference type="KEGG" id="amr:AM1_3179"/>
<reference evidence="1 2" key="1">
    <citation type="journal article" date="2008" name="Proc. Natl. Acad. Sci. U.S.A.">
        <title>Niche adaptation and genome expansion in the chlorophyll d-producing cyanobacterium Acaryochloris marina.</title>
        <authorList>
            <person name="Swingley W.D."/>
            <person name="Chen M."/>
            <person name="Cheung P.C."/>
            <person name="Conrad A.L."/>
            <person name="Dejesa L.C."/>
            <person name="Hao J."/>
            <person name="Honchak B.M."/>
            <person name="Karbach L.E."/>
            <person name="Kurdoglu A."/>
            <person name="Lahiri S."/>
            <person name="Mastrian S.D."/>
            <person name="Miyashita H."/>
            <person name="Page L."/>
            <person name="Ramakrishna P."/>
            <person name="Satoh S."/>
            <person name="Sattley W.M."/>
            <person name="Shimada Y."/>
            <person name="Taylor H.L."/>
            <person name="Tomo T."/>
            <person name="Tsuchiya T."/>
            <person name="Wang Z.T."/>
            <person name="Raymond J."/>
            <person name="Mimuro M."/>
            <person name="Blankenship R.E."/>
            <person name="Touchman J.W."/>
        </authorList>
    </citation>
    <scope>NUCLEOTIDE SEQUENCE [LARGE SCALE GENOMIC DNA]</scope>
    <source>
        <strain evidence="2">MBIC 11017</strain>
    </source>
</reference>
<protein>
    <submittedName>
        <fullName evidence="1">Uncharacterized protein</fullName>
    </submittedName>
</protein>
<gene>
    <name evidence="1" type="ordered locus">AM1_3179</name>
</gene>
<evidence type="ECO:0000313" key="1">
    <source>
        <dbReference type="EMBL" id="ABW28176.1"/>
    </source>
</evidence>
<name>B0CES1_ACAM1</name>
<accession>B0CES1</accession>